<organism evidence="1 2">
    <name type="scientific">Lentzea atacamensis</name>
    <dbReference type="NCBI Taxonomy" id="531938"/>
    <lineage>
        <taxon>Bacteria</taxon>
        <taxon>Bacillati</taxon>
        <taxon>Actinomycetota</taxon>
        <taxon>Actinomycetes</taxon>
        <taxon>Pseudonocardiales</taxon>
        <taxon>Pseudonocardiaceae</taxon>
        <taxon>Lentzea</taxon>
    </lineage>
</organism>
<keyword evidence="2" id="KW-1185">Reference proteome</keyword>
<comment type="caution">
    <text evidence="1">The sequence shown here is derived from an EMBL/GenBank/DDBJ whole genome shotgun (WGS) entry which is preliminary data.</text>
</comment>
<reference evidence="1 2" key="1">
    <citation type="submission" date="2018-06" db="EMBL/GenBank/DDBJ databases">
        <title>Genomic Encyclopedia of Type Strains, Phase IV (KMG-IV): sequencing the most valuable type-strain genomes for metagenomic binning, comparative biology and taxonomic classification.</title>
        <authorList>
            <person name="Goeker M."/>
        </authorList>
    </citation>
    <scope>NUCLEOTIDE SEQUENCE [LARGE SCALE GENOMIC DNA]</scope>
    <source>
        <strain evidence="1 2">DSM 45479</strain>
    </source>
</reference>
<name>A0ABX9DXR9_9PSEU</name>
<accession>A0ABX9DXR9</accession>
<gene>
    <name evidence="1" type="ORF">C8D87_12121</name>
</gene>
<dbReference type="Proteomes" id="UP000248714">
    <property type="component" value="Unassembled WGS sequence"/>
</dbReference>
<evidence type="ECO:0000313" key="1">
    <source>
        <dbReference type="EMBL" id="RAS57838.1"/>
    </source>
</evidence>
<protein>
    <submittedName>
        <fullName evidence="1">Uncharacterized protein</fullName>
    </submittedName>
</protein>
<dbReference type="RefSeq" id="WP_112232773.1">
    <property type="nucleotide sequence ID" value="NZ_QLTT01000021.1"/>
</dbReference>
<proteinExistence type="predicted"/>
<dbReference type="EMBL" id="QLTT01000021">
    <property type="protein sequence ID" value="RAS57838.1"/>
    <property type="molecule type" value="Genomic_DNA"/>
</dbReference>
<sequence length="211" mass="22492">MARVVYDPSVPPAYQRVLNRFGEPVGIKEGRKRMSSLVTAAEAGTITLIAPDRRRGGWAAFVPLSEVADPLGRAPVWSMAAARPKLGDLVAAASDWWAPVAQILARYNKPVAALISAVLLEDRPDVGERLDAVELLRNGATITLDFDPGETGSINEHGDVYVEPYPATFSAVVRDHAGAEIASGGGDSITEALLRLRRVSPSAPNADEPPF</sequence>
<evidence type="ECO:0000313" key="2">
    <source>
        <dbReference type="Proteomes" id="UP000248714"/>
    </source>
</evidence>